<dbReference type="KEGG" id="ebm:SG0102_07100"/>
<dbReference type="CDD" id="cd02440">
    <property type="entry name" value="AdoMet_MTases"/>
    <property type="match status" value="1"/>
</dbReference>
<gene>
    <name evidence="4" type="ORF">SG0102_07100</name>
</gene>
<keyword evidence="2 4" id="KW-0808">Transferase</keyword>
<dbReference type="GO" id="GO:0008757">
    <property type="term" value="F:S-adenosylmethionine-dependent methyltransferase activity"/>
    <property type="evidence" value="ECO:0007669"/>
    <property type="project" value="InterPro"/>
</dbReference>
<dbReference type="InParanoid" id="A0A3G9J4U6"/>
<keyword evidence="1 4" id="KW-0489">Methyltransferase</keyword>
<dbReference type="EMBL" id="AP019309">
    <property type="protein sequence ID" value="BBH25776.1"/>
    <property type="molecule type" value="Genomic_DNA"/>
</dbReference>
<dbReference type="Pfam" id="PF05175">
    <property type="entry name" value="MTS"/>
    <property type="match status" value="1"/>
</dbReference>
<protein>
    <submittedName>
        <fullName evidence="4">16S rRNA methyltransferase</fullName>
    </submittedName>
</protein>
<evidence type="ECO:0000256" key="1">
    <source>
        <dbReference type="ARBA" id="ARBA00022603"/>
    </source>
</evidence>
<keyword evidence="5" id="KW-1185">Reference proteome</keyword>
<dbReference type="SUPFAM" id="SSF53335">
    <property type="entry name" value="S-adenosyl-L-methionine-dependent methyltransferases"/>
    <property type="match status" value="1"/>
</dbReference>
<dbReference type="RefSeq" id="WP_125118697.1">
    <property type="nucleotide sequence ID" value="NZ_AP019309.1"/>
</dbReference>
<dbReference type="InterPro" id="IPR007848">
    <property type="entry name" value="Small_mtfrase_dom"/>
</dbReference>
<feature type="domain" description="Methyltransferase small" evidence="3">
    <location>
        <begin position="26"/>
        <end position="192"/>
    </location>
</feature>
<evidence type="ECO:0000259" key="3">
    <source>
        <dbReference type="Pfam" id="PF05175"/>
    </source>
</evidence>
<dbReference type="Gene3D" id="3.40.50.150">
    <property type="entry name" value="Vaccinia Virus protein VP39"/>
    <property type="match status" value="1"/>
</dbReference>
<dbReference type="OrthoDB" id="9764961at2"/>
<dbReference type="InterPro" id="IPR046977">
    <property type="entry name" value="RsmC/RlmG"/>
</dbReference>
<sequence length="197" mass="21721">MAHYFTNEDVKSAPTTFTYTYHGRDYTFHSDAGVFSKHFIDYGTQVLLAAIDLKDAQSLLDVGCGYGTIGMLLKGDKPDLQVTMVDVNKRALALAKANVETNNVGACDIHESSCYDQVTGCYDLIISNPPIRAGKKIVSTILSESIHHLNNNGRLVIVIQKKQGAPSAKALMEKTFGNVTILKRDKGYYILQSEKRD</sequence>
<reference evidence="4 5" key="1">
    <citation type="submission" date="2018-11" db="EMBL/GenBank/DDBJ databases">
        <title>Novel Erysipelotrichaceae bacterium isolated from small intestine of a swine.</title>
        <authorList>
            <person name="Kim J.S."/>
            <person name="Choe H."/>
            <person name="Lee Y.R."/>
            <person name="Kim K.M."/>
            <person name="Park D.S."/>
        </authorList>
    </citation>
    <scope>NUCLEOTIDE SEQUENCE [LARGE SCALE GENOMIC DNA]</scope>
    <source>
        <strain evidence="4 5">SG0102</strain>
    </source>
</reference>
<dbReference type="AlphaFoldDB" id="A0A3G9J4U6"/>
<dbReference type="GO" id="GO:0032259">
    <property type="term" value="P:methylation"/>
    <property type="evidence" value="ECO:0007669"/>
    <property type="project" value="UniProtKB-KW"/>
</dbReference>
<dbReference type="PRINTS" id="PR00507">
    <property type="entry name" value="N12N6MTFRASE"/>
</dbReference>
<organism evidence="4 5">
    <name type="scientific">Intestinibaculum porci</name>
    <dbReference type="NCBI Taxonomy" id="2487118"/>
    <lineage>
        <taxon>Bacteria</taxon>
        <taxon>Bacillati</taxon>
        <taxon>Bacillota</taxon>
        <taxon>Erysipelotrichia</taxon>
        <taxon>Erysipelotrichales</taxon>
        <taxon>Erysipelotrichaceae</taxon>
        <taxon>Intestinibaculum</taxon>
    </lineage>
</organism>
<name>A0A3G9J4U6_9FIRM</name>
<dbReference type="Proteomes" id="UP000268059">
    <property type="component" value="Chromosome"/>
</dbReference>
<dbReference type="InterPro" id="IPR029063">
    <property type="entry name" value="SAM-dependent_MTases_sf"/>
</dbReference>
<accession>A0A3G9J4U6</accession>
<dbReference type="PANTHER" id="PTHR47816">
    <property type="entry name" value="RIBOSOMAL RNA SMALL SUBUNIT METHYLTRANSFERASE C"/>
    <property type="match status" value="1"/>
</dbReference>
<proteinExistence type="predicted"/>
<evidence type="ECO:0000256" key="2">
    <source>
        <dbReference type="ARBA" id="ARBA00022679"/>
    </source>
</evidence>
<evidence type="ECO:0000313" key="5">
    <source>
        <dbReference type="Proteomes" id="UP000268059"/>
    </source>
</evidence>
<dbReference type="PANTHER" id="PTHR47816:SF4">
    <property type="entry name" value="RIBOSOMAL RNA SMALL SUBUNIT METHYLTRANSFERASE C"/>
    <property type="match status" value="1"/>
</dbReference>
<evidence type="ECO:0000313" key="4">
    <source>
        <dbReference type="EMBL" id="BBH25776.1"/>
    </source>
</evidence>
<dbReference type="FunCoup" id="A0A3G9J4U6">
    <property type="interactions" value="112"/>
</dbReference>